<feature type="compositionally biased region" description="Pro residues" evidence="8">
    <location>
        <begin position="672"/>
        <end position="686"/>
    </location>
</feature>
<feature type="transmembrane region" description="Helical" evidence="9">
    <location>
        <begin position="329"/>
        <end position="349"/>
    </location>
</feature>
<dbReference type="InterPro" id="IPR050428">
    <property type="entry name" value="TCS_sensor_his_kinase"/>
</dbReference>
<dbReference type="GO" id="GO:0000160">
    <property type="term" value="P:phosphorelay signal transduction system"/>
    <property type="evidence" value="ECO:0007669"/>
    <property type="project" value="TreeGrafter"/>
</dbReference>
<gene>
    <name evidence="11" type="ORF">NUM_07930</name>
</gene>
<evidence type="ECO:0000256" key="6">
    <source>
        <dbReference type="ARBA" id="ARBA00022777"/>
    </source>
</evidence>
<evidence type="ECO:0000256" key="4">
    <source>
        <dbReference type="ARBA" id="ARBA00022679"/>
    </source>
</evidence>
<evidence type="ECO:0000313" key="12">
    <source>
        <dbReference type="Proteomes" id="UP000614996"/>
    </source>
</evidence>
<feature type="compositionally biased region" description="Basic and acidic residues" evidence="8">
    <location>
        <begin position="774"/>
        <end position="791"/>
    </location>
</feature>
<dbReference type="EC" id="2.7.13.3" evidence="2"/>
<evidence type="ECO:0000259" key="10">
    <source>
        <dbReference type="PROSITE" id="PS50109"/>
    </source>
</evidence>
<feature type="compositionally biased region" description="Low complexity" evidence="8">
    <location>
        <begin position="735"/>
        <end position="752"/>
    </location>
</feature>
<keyword evidence="9" id="KW-0472">Membrane</keyword>
<keyword evidence="7 9" id="KW-1133">Transmembrane helix</keyword>
<sequence>MVTQAADSPATPTPPTRDRRRQSRRLQRRVIWLVATPTILVGILVMVFAVPQVYNAFVTQQIAVSVQHVSIPAVTGLSALQQERLLSMQQLAKPGTQHDALLKERRRADTSLAAMQTAADSALKLAPQQIKERMATLTRSLQQLPATRSRIDQRTISERDVFDYYNQLLDAASSLFDSQARVVPDATASQGGISATQMFRTSDWMSRATALASSAEASGTLSRANFLQFSSLVGSYHSELTNLIPNLYPEVRSQATRLVKSTSWKTLSSAESTMLAHGPWSGGPPSDVANALEQWRSSAGEVSTALVALAVTEAADVSGKAHTDANSQLMWALVGFGVAVVIILAALYLSRRLAVAWVTSRLARLRDTANQMVNQQLPSILAALRAGQHVDVEQHLPALKFGDDELGEVAAAMNAANREAVRSAVTVSETNATVQAALQGIARRSLRPLQHALHQLDSWQQEEEDPEQMTRWFALDHDVTQAQRNIENQIILGGGQPGRRWRHPVELLKVLRQAMSETDQYSRIKLESAPEVSLDGSAVADTSHLLAELLDNALTFSPPESVVVVRGFTVGQGVAIEVEDRGLGMSDQDLDRVNHSLQTPAEFDVTSLPDLRKLGLWVIGELASNHGIRVQLKPSPYGGVTAVVLLPSALLANALNARQDSAESGSAEQPAAPDPTPAPNPLPPLPYQAAAVDNSSNWPTQPWPTTPAPRRSGPPSVRLDGSPQPSMGHLPVPPGSLAMPGAAAGPASGTTPDPSHADGPADVLDGRSSTVEQPAHHSSADDNTRPALPERRRGRHMAPQLRVAEQPEPGGGITSQRPTPEATRDIYSAFQRGSRSGRQS</sequence>
<dbReference type="InterPro" id="IPR036890">
    <property type="entry name" value="HATPase_C_sf"/>
</dbReference>
<evidence type="ECO:0000256" key="3">
    <source>
        <dbReference type="ARBA" id="ARBA00022553"/>
    </source>
</evidence>
<keyword evidence="4" id="KW-0808">Transferase</keyword>
<dbReference type="PANTHER" id="PTHR45436:SF5">
    <property type="entry name" value="SENSOR HISTIDINE KINASE TRCS"/>
    <property type="match status" value="1"/>
</dbReference>
<dbReference type="InterPro" id="IPR005467">
    <property type="entry name" value="His_kinase_dom"/>
</dbReference>
<dbReference type="AlphaFoldDB" id="A0A8J4EJ47"/>
<evidence type="ECO:0000256" key="9">
    <source>
        <dbReference type="SAM" id="Phobius"/>
    </source>
</evidence>
<name>A0A8J4EJ47_9ACTN</name>
<organism evidence="11 12">
    <name type="scientific">Actinocatenispora comari</name>
    <dbReference type="NCBI Taxonomy" id="2807577"/>
    <lineage>
        <taxon>Bacteria</taxon>
        <taxon>Bacillati</taxon>
        <taxon>Actinomycetota</taxon>
        <taxon>Actinomycetes</taxon>
        <taxon>Micromonosporales</taxon>
        <taxon>Micromonosporaceae</taxon>
        <taxon>Actinocatenispora</taxon>
    </lineage>
</organism>
<evidence type="ECO:0000256" key="8">
    <source>
        <dbReference type="SAM" id="MobiDB-lite"/>
    </source>
</evidence>
<feature type="region of interest" description="Disordered" evidence="8">
    <location>
        <begin position="660"/>
        <end position="840"/>
    </location>
</feature>
<dbReference type="Pfam" id="PF02518">
    <property type="entry name" value="HATPase_c"/>
    <property type="match status" value="1"/>
</dbReference>
<dbReference type="Gene3D" id="3.30.565.10">
    <property type="entry name" value="Histidine kinase-like ATPase, C-terminal domain"/>
    <property type="match status" value="1"/>
</dbReference>
<dbReference type="PANTHER" id="PTHR45436">
    <property type="entry name" value="SENSOR HISTIDINE KINASE YKOH"/>
    <property type="match status" value="1"/>
</dbReference>
<dbReference type="InterPro" id="IPR003594">
    <property type="entry name" value="HATPase_dom"/>
</dbReference>
<feature type="compositionally biased region" description="Low complexity" evidence="8">
    <location>
        <begin position="1"/>
        <end position="10"/>
    </location>
</feature>
<proteinExistence type="predicted"/>
<keyword evidence="5 9" id="KW-0812">Transmembrane</keyword>
<keyword evidence="12" id="KW-1185">Reference proteome</keyword>
<comment type="catalytic activity">
    <reaction evidence="1">
        <text>ATP + protein L-histidine = ADP + protein N-phospho-L-histidine.</text>
        <dbReference type="EC" id="2.7.13.3"/>
    </reaction>
</comment>
<dbReference type="Pfam" id="PF08376">
    <property type="entry name" value="NIT"/>
    <property type="match status" value="1"/>
</dbReference>
<accession>A0A8J4EJ47</accession>
<keyword evidence="6 11" id="KW-0418">Kinase</keyword>
<feature type="region of interest" description="Disordered" evidence="8">
    <location>
        <begin position="1"/>
        <end position="22"/>
    </location>
</feature>
<evidence type="ECO:0000256" key="5">
    <source>
        <dbReference type="ARBA" id="ARBA00022692"/>
    </source>
</evidence>
<dbReference type="EMBL" id="BOPO01000006">
    <property type="protein sequence ID" value="GIL25538.1"/>
    <property type="molecule type" value="Genomic_DNA"/>
</dbReference>
<feature type="domain" description="Histidine kinase" evidence="10">
    <location>
        <begin position="544"/>
        <end position="650"/>
    </location>
</feature>
<evidence type="ECO:0000256" key="7">
    <source>
        <dbReference type="ARBA" id="ARBA00022989"/>
    </source>
</evidence>
<keyword evidence="3" id="KW-0597">Phosphoprotein</keyword>
<evidence type="ECO:0000256" key="1">
    <source>
        <dbReference type="ARBA" id="ARBA00000085"/>
    </source>
</evidence>
<reference evidence="12" key="1">
    <citation type="journal article" date="2021" name="Int. J. Syst. Evol. Microbiol.">
        <title>Actinocatenispora comari sp. nov., an endophytic actinomycete isolated from aerial parts of Comarum salesowianum.</title>
        <authorList>
            <person name="Oyunbileg N."/>
            <person name="Iizaka Y."/>
            <person name="Hamada M."/>
            <person name="Davaapurev B.O."/>
            <person name="Fukumoto A."/>
            <person name="Tsetseg B."/>
            <person name="Kato F."/>
            <person name="Tamura T."/>
            <person name="Batkhuu J."/>
            <person name="Anzai Y."/>
        </authorList>
    </citation>
    <scope>NUCLEOTIDE SEQUENCE [LARGE SCALE GENOMIC DNA]</scope>
    <source>
        <strain evidence="12">NUM-2625</strain>
    </source>
</reference>
<feature type="compositionally biased region" description="Polar residues" evidence="8">
    <location>
        <begin position="831"/>
        <end position="840"/>
    </location>
</feature>
<dbReference type="GO" id="GO:0005886">
    <property type="term" value="C:plasma membrane"/>
    <property type="evidence" value="ECO:0007669"/>
    <property type="project" value="TreeGrafter"/>
</dbReference>
<dbReference type="SMART" id="SM00387">
    <property type="entry name" value="HATPase_c"/>
    <property type="match status" value="1"/>
</dbReference>
<dbReference type="Proteomes" id="UP000614996">
    <property type="component" value="Unassembled WGS sequence"/>
</dbReference>
<dbReference type="PROSITE" id="PS50109">
    <property type="entry name" value="HIS_KIN"/>
    <property type="match status" value="1"/>
</dbReference>
<comment type="caution">
    <text evidence="11">The sequence shown here is derived from an EMBL/GenBank/DDBJ whole genome shotgun (WGS) entry which is preliminary data.</text>
</comment>
<feature type="transmembrane region" description="Helical" evidence="9">
    <location>
        <begin position="30"/>
        <end position="50"/>
    </location>
</feature>
<dbReference type="GO" id="GO:0004673">
    <property type="term" value="F:protein histidine kinase activity"/>
    <property type="evidence" value="ECO:0007669"/>
    <property type="project" value="UniProtKB-EC"/>
</dbReference>
<dbReference type="SUPFAM" id="SSF55874">
    <property type="entry name" value="ATPase domain of HSP90 chaperone/DNA topoisomerase II/histidine kinase"/>
    <property type="match status" value="1"/>
</dbReference>
<evidence type="ECO:0000256" key="2">
    <source>
        <dbReference type="ARBA" id="ARBA00012438"/>
    </source>
</evidence>
<evidence type="ECO:0000313" key="11">
    <source>
        <dbReference type="EMBL" id="GIL25538.1"/>
    </source>
</evidence>
<dbReference type="InterPro" id="IPR013587">
    <property type="entry name" value="Nitrate/nitrite_sensing"/>
</dbReference>
<protein>
    <recommendedName>
        <fullName evidence="2">histidine kinase</fullName>
        <ecNumber evidence="2">2.7.13.3</ecNumber>
    </recommendedName>
</protein>